<gene>
    <name evidence="2" type="primary">phnG</name>
    <name evidence="2" type="ordered locus">AZC_3392</name>
</gene>
<proteinExistence type="predicted"/>
<reference evidence="2 3" key="5">
    <citation type="journal article" date="2010" name="Appl. Environ. Microbiol.">
        <title>phrR-like gene praR of Azorhizobium caulinodans ORS571 is essential for symbiosis with Sesbania rostrata and is involved in expression of reb genes.</title>
        <authorList>
            <person name="Akiba N."/>
            <person name="Aono T."/>
            <person name="Toyazaki H."/>
            <person name="Sato S."/>
            <person name="Oyaizu H."/>
        </authorList>
    </citation>
    <scope>NUCLEOTIDE SEQUENCE [LARGE SCALE GENOMIC DNA]</scope>
    <source>
        <strain evidence="3">ATCC 43989 / DSM 5975 / JCM 20966 / LMG 6465 / NBRC 14845 / NCIMB 13405 / ORS 571</strain>
    </source>
</reference>
<dbReference type="STRING" id="438753.AZC_3392"/>
<reference evidence="2 3" key="6">
    <citation type="journal article" date="2011" name="Appl. Environ. Microbiol.">
        <title>Involvement of the azorhizobial chromosome partition gene (parA) in the onset of bacteroid differentiation during Sesbania rostrata stem nodule development.</title>
        <authorList>
            <person name="Liu CT."/>
            <person name="Lee KB."/>
            <person name="Wang YS."/>
            <person name="Peng MH."/>
            <person name="Lee KT."/>
            <person name="Suzuki S."/>
            <person name="Suzuki T."/>
            <person name="Oyaizu H."/>
        </authorList>
    </citation>
    <scope>NUCLEOTIDE SEQUENCE [LARGE SCALE GENOMIC DNA]</scope>
    <source>
        <strain evidence="3">ATCC 43989 / DSM 5975 / JCM 20966 / LMG 6465 / NBRC 14845 / NCIMB 13405 / ORS 571</strain>
    </source>
</reference>
<reference evidence="2 3" key="3">
    <citation type="journal article" date="2008" name="BMC Genomics">
        <title>The genome of the versatile nitrogen fixer Azorhizobium caulinodans ORS571.</title>
        <authorList>
            <person name="Lee KB."/>
            <person name="Backer P.D."/>
            <person name="Aono T."/>
            <person name="Liu CT."/>
            <person name="Suzuki S."/>
            <person name="Suzuki T."/>
            <person name="Kaneko T."/>
            <person name="Yamada M."/>
            <person name="Tabata S."/>
            <person name="Kupfer D.M."/>
            <person name="Najar F.Z."/>
            <person name="Wiley G.B."/>
            <person name="Roe B."/>
            <person name="Binnewies T.T."/>
            <person name="Ussery D.W."/>
            <person name="D'Haeze W."/>
            <person name="Herder J.D."/>
            <person name="Gevers D."/>
            <person name="Vereecke D."/>
            <person name="Holsters M."/>
            <person name="Oyaizu H."/>
        </authorList>
    </citation>
    <scope>NUCLEOTIDE SEQUENCE [LARGE SCALE GENOMIC DNA]</scope>
    <source>
        <strain evidence="3">ATCC 43989 / DSM 5975 / JCM 20966 / LMG 6465 / NBRC 14845 / NCIMB 13405 / ORS 571</strain>
    </source>
</reference>
<dbReference type="EMBL" id="AP009384">
    <property type="protein sequence ID" value="BAF89390.1"/>
    <property type="molecule type" value="Genomic_DNA"/>
</dbReference>
<protein>
    <submittedName>
        <fullName evidence="2">Phosphonate metabolism protein</fullName>
    </submittedName>
</protein>
<dbReference type="Proteomes" id="UP000000270">
    <property type="component" value="Chromosome"/>
</dbReference>
<dbReference type="KEGG" id="azc:AZC_3392"/>
<feature type="region of interest" description="Disordered" evidence="1">
    <location>
        <begin position="46"/>
        <end position="65"/>
    </location>
</feature>
<evidence type="ECO:0000313" key="2">
    <source>
        <dbReference type="EMBL" id="BAF89390.1"/>
    </source>
</evidence>
<dbReference type="InterPro" id="IPR009609">
    <property type="entry name" value="Phosphonate_metab_PhnG"/>
</dbReference>
<name>A8IID3_AZOC5</name>
<dbReference type="AlphaFoldDB" id="A8IID3"/>
<reference evidence="2 3" key="1">
    <citation type="journal article" date="2007" name="Appl. Environ. Microbiol.">
        <title>Rhizobial factors required for stem nodule maturation and maintenance in Sesbania rostrata-Azorhizobium caulinodans ORS571 symbiosis.</title>
        <authorList>
            <person name="Suzuki S."/>
            <person name="Aono T."/>
            <person name="Lee KB."/>
            <person name="Suzuki T."/>
            <person name="Liu CT."/>
            <person name="Miwa H."/>
            <person name="Wakao S."/>
            <person name="Iki T."/>
            <person name="Oyaizu H."/>
        </authorList>
    </citation>
    <scope>NUCLEOTIDE SEQUENCE [LARGE SCALE GENOMIC DNA]</scope>
    <source>
        <strain evidence="3">ATCC 43989 / DSM 5975 / JCM 20966 / LMG 6465 / NBRC 14845 / NCIMB 13405 / ORS 571</strain>
    </source>
</reference>
<evidence type="ECO:0000256" key="1">
    <source>
        <dbReference type="SAM" id="MobiDB-lite"/>
    </source>
</evidence>
<sequence>MAPLRFFRRSRLPICIDFYTNPVQMLRRDGHTPDARPEIRNTRRLAAETRAPAPQLRPADRRRGQSFEEATMAAEDTTQRQAIMGTLARATAQELSAAVERFKPLPPIHDLRPAEVGLAMVRGRIGGDGDAFNAGEATVTRAAVRIEGGATGVSYLLGRAPDRARTAAILDALWQDNALRIAVEEALGPVRARLAAEATDAREKTEATKVNFFTMVRGED</sequence>
<dbReference type="NCBIfam" id="TIGR03293">
    <property type="entry name" value="PhnG_redo"/>
    <property type="match status" value="1"/>
</dbReference>
<evidence type="ECO:0000313" key="3">
    <source>
        <dbReference type="Proteomes" id="UP000000270"/>
    </source>
</evidence>
<dbReference type="HOGENOM" id="CLU_109242_0_0_5"/>
<dbReference type="GO" id="GO:0015716">
    <property type="term" value="P:organic phosphonate transport"/>
    <property type="evidence" value="ECO:0007669"/>
    <property type="project" value="InterPro"/>
</dbReference>
<accession>A8IID3</accession>
<keyword evidence="3" id="KW-1185">Reference proteome</keyword>
<reference evidence="3" key="2">
    <citation type="submission" date="2007-04" db="EMBL/GenBank/DDBJ databases">
        <title>Complete genome sequence of the nitrogen-fixing bacterium Azorhizobium caulinodans ORS571.</title>
        <authorList>
            <person name="Lee K.B."/>
            <person name="Backer P.D."/>
            <person name="Aono T."/>
            <person name="Liu C.T."/>
            <person name="Suzuki S."/>
            <person name="Suzuki T."/>
            <person name="Kaneko T."/>
            <person name="Yamada M."/>
            <person name="Tabata S."/>
            <person name="Kupfer D.M."/>
            <person name="Najar F.Z."/>
            <person name="Wiley G.B."/>
            <person name="Roe B."/>
            <person name="Binnewies T."/>
            <person name="Ussery D."/>
            <person name="Vereecke D."/>
            <person name="Gevers D."/>
            <person name="Holsters M."/>
            <person name="Oyaizu H."/>
        </authorList>
    </citation>
    <scope>NUCLEOTIDE SEQUENCE [LARGE SCALE GENOMIC DNA]</scope>
    <source>
        <strain evidence="3">ATCC 43989 / DSM 5975 / JCM 20966 / LMG 6465 / NBRC 14845 / NCIMB 13405 / ORS 571</strain>
    </source>
</reference>
<organism evidence="2 3">
    <name type="scientific">Azorhizobium caulinodans (strain ATCC 43989 / DSM 5975 / JCM 20966 / LMG 6465 / NBRC 14845 / NCIMB 13405 / ORS 571)</name>
    <dbReference type="NCBI Taxonomy" id="438753"/>
    <lineage>
        <taxon>Bacteria</taxon>
        <taxon>Pseudomonadati</taxon>
        <taxon>Pseudomonadota</taxon>
        <taxon>Alphaproteobacteria</taxon>
        <taxon>Hyphomicrobiales</taxon>
        <taxon>Xanthobacteraceae</taxon>
        <taxon>Azorhizobium</taxon>
    </lineage>
</organism>
<reference evidence="2 3" key="4">
    <citation type="journal article" date="2009" name="Appl. Environ. Microbiol.">
        <title>Comparative genome-wide transcriptional profiling of Azorhizobium caulinodans ORS571 grown under free-living and symbiotic conditions.</title>
        <authorList>
            <person name="Tsukada S."/>
            <person name="Aono T."/>
            <person name="Akiba N."/>
            <person name="Lee KB."/>
            <person name="Liu CT."/>
            <person name="Toyazaki H."/>
            <person name="Oyaizu H."/>
        </authorList>
    </citation>
    <scope>NUCLEOTIDE SEQUENCE [LARGE SCALE GENOMIC DNA]</scope>
    <source>
        <strain evidence="3">ATCC 43989 / DSM 5975 / JCM 20966 / LMG 6465 / NBRC 14845 / NCIMB 13405 / ORS 571</strain>
    </source>
</reference>
<dbReference type="GO" id="GO:0019634">
    <property type="term" value="P:organic phosphonate metabolic process"/>
    <property type="evidence" value="ECO:0007669"/>
    <property type="project" value="InterPro"/>
</dbReference>
<dbReference type="eggNOG" id="COG3624">
    <property type="taxonomic scope" value="Bacteria"/>
</dbReference>
<dbReference type="Pfam" id="PF06754">
    <property type="entry name" value="PhnG"/>
    <property type="match status" value="1"/>
</dbReference>